<evidence type="ECO:0000256" key="1">
    <source>
        <dbReference type="ARBA" id="ARBA00022553"/>
    </source>
</evidence>
<dbReference type="AlphaFoldDB" id="A0A1I5ZVB6"/>
<dbReference type="EMBL" id="FOXV01000012">
    <property type="protein sequence ID" value="SFQ60352.1"/>
    <property type="molecule type" value="Genomic_DNA"/>
</dbReference>
<sequence>MTQLSSILHVEDDADIREIARLALEMIGGLQVDQYAGGKAALDAAPSLTPDLLLLDQMMPEMSGEETLGKLREFDHLKTVPAIFMTAQTEDSSHALMARTDAIGFVTKPFDPMTLTDQLRDMLAEHDT</sequence>
<accession>A0A1I5ZVB6</accession>
<evidence type="ECO:0000313" key="5">
    <source>
        <dbReference type="Proteomes" id="UP000243106"/>
    </source>
</evidence>
<dbReference type="PANTHER" id="PTHR44591">
    <property type="entry name" value="STRESS RESPONSE REGULATOR PROTEIN 1"/>
    <property type="match status" value="1"/>
</dbReference>
<dbReference type="InterPro" id="IPR011006">
    <property type="entry name" value="CheY-like_superfamily"/>
</dbReference>
<evidence type="ECO:0000313" key="4">
    <source>
        <dbReference type="EMBL" id="SFQ60352.1"/>
    </source>
</evidence>
<keyword evidence="5" id="KW-1185">Reference proteome</keyword>
<protein>
    <submittedName>
        <fullName evidence="4">Response regulator receiver domain-containing protein</fullName>
    </submittedName>
</protein>
<dbReference type="Pfam" id="PF00072">
    <property type="entry name" value="Response_reg"/>
    <property type="match status" value="1"/>
</dbReference>
<feature type="domain" description="Response regulatory" evidence="3">
    <location>
        <begin position="6"/>
        <end position="123"/>
    </location>
</feature>
<dbReference type="SMART" id="SM00448">
    <property type="entry name" value="REC"/>
    <property type="match status" value="1"/>
</dbReference>
<dbReference type="STRING" id="93684.SAMN05421853_11286"/>
<dbReference type="InterPro" id="IPR001789">
    <property type="entry name" value="Sig_transdc_resp-reg_receiver"/>
</dbReference>
<dbReference type="SUPFAM" id="SSF52172">
    <property type="entry name" value="CheY-like"/>
    <property type="match status" value="1"/>
</dbReference>
<reference evidence="5" key="1">
    <citation type="submission" date="2016-10" db="EMBL/GenBank/DDBJ databases">
        <authorList>
            <person name="Varghese N."/>
            <person name="Submissions S."/>
        </authorList>
    </citation>
    <scope>NUCLEOTIDE SEQUENCE [LARGE SCALE GENOMIC DNA]</scope>
    <source>
        <strain evidence="5">JCM 10271</strain>
    </source>
</reference>
<evidence type="ECO:0000259" key="3">
    <source>
        <dbReference type="PROSITE" id="PS50110"/>
    </source>
</evidence>
<feature type="modified residue" description="4-aspartylphosphate" evidence="2">
    <location>
        <position position="56"/>
    </location>
</feature>
<organism evidence="4 5">
    <name type="scientific">Roseivivax halotolerans</name>
    <dbReference type="NCBI Taxonomy" id="93684"/>
    <lineage>
        <taxon>Bacteria</taxon>
        <taxon>Pseudomonadati</taxon>
        <taxon>Pseudomonadota</taxon>
        <taxon>Alphaproteobacteria</taxon>
        <taxon>Rhodobacterales</taxon>
        <taxon>Roseobacteraceae</taxon>
        <taxon>Roseivivax</taxon>
    </lineage>
</organism>
<name>A0A1I5ZVB6_9RHOB</name>
<dbReference type="RefSeq" id="WP_093014257.1">
    <property type="nucleotide sequence ID" value="NZ_FOXV01000012.1"/>
</dbReference>
<evidence type="ECO:0000256" key="2">
    <source>
        <dbReference type="PROSITE-ProRule" id="PRU00169"/>
    </source>
</evidence>
<keyword evidence="1 2" id="KW-0597">Phosphoprotein</keyword>
<dbReference type="InterPro" id="IPR050595">
    <property type="entry name" value="Bact_response_regulator"/>
</dbReference>
<gene>
    <name evidence="4" type="ORF">SAMN05421853_11286</name>
</gene>
<dbReference type="Proteomes" id="UP000243106">
    <property type="component" value="Unassembled WGS sequence"/>
</dbReference>
<proteinExistence type="predicted"/>
<dbReference type="Gene3D" id="3.40.50.2300">
    <property type="match status" value="1"/>
</dbReference>
<dbReference type="PANTHER" id="PTHR44591:SF3">
    <property type="entry name" value="RESPONSE REGULATORY DOMAIN-CONTAINING PROTEIN"/>
    <property type="match status" value="1"/>
</dbReference>
<dbReference type="GO" id="GO:0000160">
    <property type="term" value="P:phosphorelay signal transduction system"/>
    <property type="evidence" value="ECO:0007669"/>
    <property type="project" value="InterPro"/>
</dbReference>
<dbReference type="PROSITE" id="PS50110">
    <property type="entry name" value="RESPONSE_REGULATORY"/>
    <property type="match status" value="1"/>
</dbReference>